<feature type="transmembrane region" description="Helical" evidence="1">
    <location>
        <begin position="69"/>
        <end position="88"/>
    </location>
</feature>
<evidence type="ECO:0000313" key="3">
    <source>
        <dbReference type="Proteomes" id="UP001629156"/>
    </source>
</evidence>
<keyword evidence="1" id="KW-0812">Transmembrane</keyword>
<evidence type="ECO:0000313" key="2">
    <source>
        <dbReference type="EMBL" id="MFL9843224.1"/>
    </source>
</evidence>
<sequence length="156" mass="17944">MKISRVIINGVIIYIAIAAFFLLMEMFGMSDNVWLRLFNFIFVIYGINRTIKQNYDEHIYGYLTNIKSAFLTGVVSLALTVLSFIGYVEYKGGDEYLHHFVEKYIFAGKPSIYQFAFGLTLEGLAATAIVSFALMQYWKDKVEKINEVDDVRHVSH</sequence>
<feature type="transmembrane region" description="Helical" evidence="1">
    <location>
        <begin position="7"/>
        <end position="27"/>
    </location>
</feature>
<reference evidence="2 3" key="1">
    <citation type="submission" date="2024-06" db="EMBL/GenBank/DDBJ databases">
        <authorList>
            <person name="Kaempfer P."/>
            <person name="Viver T."/>
        </authorList>
    </citation>
    <scope>NUCLEOTIDE SEQUENCE [LARGE SCALE GENOMIC DNA]</scope>
    <source>
        <strain evidence="2 3">ST-119</strain>
    </source>
</reference>
<protein>
    <recommendedName>
        <fullName evidence="4">DUF4199 domain-containing protein</fullName>
    </recommendedName>
</protein>
<evidence type="ECO:0008006" key="4">
    <source>
        <dbReference type="Google" id="ProtNLM"/>
    </source>
</evidence>
<accession>A0ABW8YSF8</accession>
<dbReference type="Proteomes" id="UP001629156">
    <property type="component" value="Unassembled WGS sequence"/>
</dbReference>
<feature type="transmembrane region" description="Helical" evidence="1">
    <location>
        <begin position="33"/>
        <end position="48"/>
    </location>
</feature>
<evidence type="ECO:0000256" key="1">
    <source>
        <dbReference type="SAM" id="Phobius"/>
    </source>
</evidence>
<comment type="caution">
    <text evidence="2">The sequence shown here is derived from an EMBL/GenBank/DDBJ whole genome shotgun (WGS) entry which is preliminary data.</text>
</comment>
<name>A0ABW8YSF8_9FLAO</name>
<gene>
    <name evidence="2" type="ORF">ABS766_02220</name>
</gene>
<keyword evidence="3" id="KW-1185">Reference proteome</keyword>
<keyword evidence="1" id="KW-0472">Membrane</keyword>
<organism evidence="2 3">
    <name type="scientific">Flavobacterium rhizosphaerae</name>
    <dbReference type="NCBI Taxonomy" id="3163298"/>
    <lineage>
        <taxon>Bacteria</taxon>
        <taxon>Pseudomonadati</taxon>
        <taxon>Bacteroidota</taxon>
        <taxon>Flavobacteriia</taxon>
        <taxon>Flavobacteriales</taxon>
        <taxon>Flavobacteriaceae</taxon>
        <taxon>Flavobacterium</taxon>
    </lineage>
</organism>
<keyword evidence="1" id="KW-1133">Transmembrane helix</keyword>
<dbReference type="EMBL" id="JBELPZ010000001">
    <property type="protein sequence ID" value="MFL9843224.1"/>
    <property type="molecule type" value="Genomic_DNA"/>
</dbReference>
<dbReference type="RefSeq" id="WP_408083457.1">
    <property type="nucleotide sequence ID" value="NZ_JBELPZ010000001.1"/>
</dbReference>
<proteinExistence type="predicted"/>
<feature type="transmembrane region" description="Helical" evidence="1">
    <location>
        <begin position="112"/>
        <end position="134"/>
    </location>
</feature>